<keyword evidence="10 18" id="KW-1015">Disulfide bond</keyword>
<feature type="signal peptide" evidence="19">
    <location>
        <begin position="1"/>
        <end position="21"/>
    </location>
</feature>
<reference evidence="21 22" key="1">
    <citation type="submission" date="2015-06" db="EMBL/GenBank/DDBJ databases">
        <title>Talaromyces atroroseus IBT 11181 draft genome.</title>
        <authorList>
            <person name="Rasmussen K.B."/>
            <person name="Rasmussen S."/>
            <person name="Petersen B."/>
            <person name="Sicheritz-Ponten T."/>
            <person name="Mortensen U.H."/>
            <person name="Thrane U."/>
        </authorList>
    </citation>
    <scope>NUCLEOTIDE SEQUENCE [LARGE SCALE GENOMIC DNA]</scope>
    <source>
        <strain evidence="21 22">IBT 11181</strain>
    </source>
</reference>
<organism evidence="21 22">
    <name type="scientific">Talaromyces atroroseus</name>
    <dbReference type="NCBI Taxonomy" id="1441469"/>
    <lineage>
        <taxon>Eukaryota</taxon>
        <taxon>Fungi</taxon>
        <taxon>Dikarya</taxon>
        <taxon>Ascomycota</taxon>
        <taxon>Pezizomycotina</taxon>
        <taxon>Eurotiomycetes</taxon>
        <taxon>Eurotiomycetidae</taxon>
        <taxon>Eurotiales</taxon>
        <taxon>Trichocomaceae</taxon>
        <taxon>Talaromyces</taxon>
        <taxon>Talaromyces sect. Trachyspermi</taxon>
    </lineage>
</organism>
<dbReference type="EC" id="3.2.-.-" evidence="16"/>
<dbReference type="RefSeq" id="XP_020120946.1">
    <property type="nucleotide sequence ID" value="XM_020265716.1"/>
</dbReference>
<feature type="domain" description="GH16" evidence="20">
    <location>
        <begin position="22"/>
        <end position="230"/>
    </location>
</feature>
<keyword evidence="13" id="KW-0326">Glycosidase</keyword>
<proteinExistence type="inferred from homology"/>
<evidence type="ECO:0000256" key="5">
    <source>
        <dbReference type="ARBA" id="ARBA00022676"/>
    </source>
</evidence>
<dbReference type="PANTHER" id="PTHR10963">
    <property type="entry name" value="GLYCOSYL HYDROLASE-RELATED"/>
    <property type="match status" value="1"/>
</dbReference>
<feature type="active site" description="Proton donor" evidence="17">
    <location>
        <position position="124"/>
    </location>
</feature>
<dbReference type="GO" id="GO:0016757">
    <property type="term" value="F:glycosyltransferase activity"/>
    <property type="evidence" value="ECO:0007669"/>
    <property type="project" value="UniProtKB-KW"/>
</dbReference>
<sequence>MRISILFAASAALTLSSHVVAQTYTSCDPMDETNCPADPALSGSATFDFTQGASINWTASGTVDYSSTNGASFTVAEEGDAPLITSNFYIMWGHVEVVVKVAPGTGIISSIVMQSDTLDEIDIEFLGGDNSSVETNYFGHGDTDEYNREQTISMANNQDSFHTYTIDWTADLIAWQVDGTTIRSMTPESADSGQYPQTPMMIKIGIWAGGDPNNPEGTISWAGGVTDYSDGPFTMYCKSVSVINYSTGTEYVYTSESGTSDSVSAVDGSINGNIGATASVATAASNPTITSSGGDAPLPWDGTHRETSSFVTPDIWPWVATATHGATSTDTAEVTSSGGNSLAPFMGSINFSPVYCLSISLAIGFSLPLWR</sequence>
<evidence type="ECO:0000256" key="1">
    <source>
        <dbReference type="ARBA" id="ARBA00000822"/>
    </source>
</evidence>
<keyword evidence="14" id="KW-0961">Cell wall biogenesis/degradation</keyword>
<evidence type="ECO:0000256" key="17">
    <source>
        <dbReference type="PIRSR" id="PIRSR037299-1"/>
    </source>
</evidence>
<evidence type="ECO:0000256" key="13">
    <source>
        <dbReference type="ARBA" id="ARBA00023295"/>
    </source>
</evidence>
<dbReference type="PIRSF" id="PIRSF037299">
    <property type="entry name" value="Glycosidase_CRH1_prd"/>
    <property type="match status" value="1"/>
</dbReference>
<gene>
    <name evidence="21" type="ORF">UA08_03418</name>
</gene>
<evidence type="ECO:0000256" key="7">
    <source>
        <dbReference type="ARBA" id="ARBA00022729"/>
    </source>
</evidence>
<evidence type="ECO:0000256" key="4">
    <source>
        <dbReference type="ARBA" id="ARBA00022622"/>
    </source>
</evidence>
<evidence type="ECO:0000256" key="16">
    <source>
        <dbReference type="PIRNR" id="PIRNR037299"/>
    </source>
</evidence>
<comment type="caution">
    <text evidence="21">The sequence shown here is derived from an EMBL/GenBank/DDBJ whole genome shotgun (WGS) entry which is preliminary data.</text>
</comment>
<dbReference type="OrthoDB" id="4781at2759"/>
<dbReference type="GO" id="GO:0005975">
    <property type="term" value="P:carbohydrate metabolic process"/>
    <property type="evidence" value="ECO:0007669"/>
    <property type="project" value="InterPro"/>
</dbReference>
<keyword evidence="11" id="KW-0325">Glycoprotein</keyword>
<evidence type="ECO:0000313" key="22">
    <source>
        <dbReference type="Proteomes" id="UP000214365"/>
    </source>
</evidence>
<dbReference type="InterPro" id="IPR013320">
    <property type="entry name" value="ConA-like_dom_sf"/>
</dbReference>
<evidence type="ECO:0000256" key="18">
    <source>
        <dbReference type="PIRSR" id="PIRSR037299-2"/>
    </source>
</evidence>
<evidence type="ECO:0000313" key="21">
    <source>
        <dbReference type="EMBL" id="OKL60825.1"/>
    </source>
</evidence>
<dbReference type="PANTHER" id="PTHR10963:SF68">
    <property type="entry name" value="GLYCOSIDASE CRH1-RELATED"/>
    <property type="match status" value="1"/>
</dbReference>
<evidence type="ECO:0000256" key="19">
    <source>
        <dbReference type="SAM" id="SignalP"/>
    </source>
</evidence>
<dbReference type="Gene3D" id="2.60.120.200">
    <property type="match status" value="1"/>
</dbReference>
<dbReference type="EMBL" id="LFMY01000004">
    <property type="protein sequence ID" value="OKL60825.1"/>
    <property type="molecule type" value="Genomic_DNA"/>
</dbReference>
<dbReference type="GO" id="GO:0008843">
    <property type="term" value="F:endochitinase activity"/>
    <property type="evidence" value="ECO:0007669"/>
    <property type="project" value="UniProtKB-EC"/>
</dbReference>
<evidence type="ECO:0000256" key="14">
    <source>
        <dbReference type="ARBA" id="ARBA00023316"/>
    </source>
</evidence>
<keyword evidence="4" id="KW-0336">GPI-anchor</keyword>
<dbReference type="Proteomes" id="UP000214365">
    <property type="component" value="Unassembled WGS sequence"/>
</dbReference>
<keyword evidence="22" id="KW-1185">Reference proteome</keyword>
<comment type="similarity">
    <text evidence="15">Belongs to the glycosyl hydrolase 16 family. CRH1 subfamily.</text>
</comment>
<evidence type="ECO:0000256" key="10">
    <source>
        <dbReference type="ARBA" id="ARBA00023157"/>
    </source>
</evidence>
<keyword evidence="6" id="KW-0808">Transferase</keyword>
<comment type="subcellular location">
    <subcellularLocation>
        <location evidence="2">Cell membrane</location>
        <topology evidence="2">Lipid-anchor</topology>
        <topology evidence="2">GPI-anchor</topology>
    </subcellularLocation>
</comment>
<dbReference type="PROSITE" id="PS51762">
    <property type="entry name" value="GH16_2"/>
    <property type="match status" value="1"/>
</dbReference>
<dbReference type="Pfam" id="PF00722">
    <property type="entry name" value="Glyco_hydro_16"/>
    <property type="match status" value="1"/>
</dbReference>
<keyword evidence="3" id="KW-1003">Cell membrane</keyword>
<dbReference type="GO" id="GO:0005886">
    <property type="term" value="C:plasma membrane"/>
    <property type="evidence" value="ECO:0007669"/>
    <property type="project" value="UniProtKB-SubCell"/>
</dbReference>
<protein>
    <recommendedName>
        <fullName evidence="16">Crh-like protein</fullName>
        <ecNumber evidence="16">3.2.-.-</ecNumber>
    </recommendedName>
</protein>
<evidence type="ECO:0000256" key="8">
    <source>
        <dbReference type="ARBA" id="ARBA00022801"/>
    </source>
</evidence>
<feature type="active site" description="Nucleophile" evidence="17">
    <location>
        <position position="120"/>
    </location>
</feature>
<keyword evidence="9 16" id="KW-0472">Membrane</keyword>
<evidence type="ECO:0000256" key="2">
    <source>
        <dbReference type="ARBA" id="ARBA00004609"/>
    </source>
</evidence>
<dbReference type="GeneID" id="31003173"/>
<evidence type="ECO:0000256" key="15">
    <source>
        <dbReference type="ARBA" id="ARBA00038074"/>
    </source>
</evidence>
<evidence type="ECO:0000259" key="20">
    <source>
        <dbReference type="PROSITE" id="PS51762"/>
    </source>
</evidence>
<dbReference type="GO" id="GO:0098552">
    <property type="term" value="C:side of membrane"/>
    <property type="evidence" value="ECO:0007669"/>
    <property type="project" value="UniProtKB-KW"/>
</dbReference>
<evidence type="ECO:0000256" key="9">
    <source>
        <dbReference type="ARBA" id="ARBA00023136"/>
    </source>
</evidence>
<evidence type="ECO:0000256" key="12">
    <source>
        <dbReference type="ARBA" id="ARBA00023288"/>
    </source>
</evidence>
<dbReference type="STRING" id="1441469.A0A225B1X8"/>
<keyword evidence="7 19" id="KW-0732">Signal</keyword>
<feature type="disulfide bond" evidence="18">
    <location>
        <begin position="27"/>
        <end position="35"/>
    </location>
</feature>
<dbReference type="GO" id="GO:0009277">
    <property type="term" value="C:fungal-type cell wall"/>
    <property type="evidence" value="ECO:0007669"/>
    <property type="project" value="TreeGrafter"/>
</dbReference>
<name>A0A225B1X8_TALAT</name>
<dbReference type="AlphaFoldDB" id="A0A225B1X8"/>
<keyword evidence="8 16" id="KW-0378">Hydrolase</keyword>
<dbReference type="SUPFAM" id="SSF49899">
    <property type="entry name" value="Concanavalin A-like lectins/glucanases"/>
    <property type="match status" value="1"/>
</dbReference>
<comment type="catalytic activity">
    <reaction evidence="1">
        <text>Random endo-hydrolysis of N-acetyl-beta-D-glucosaminide (1-&gt;4)-beta-linkages in chitin and chitodextrins.</text>
        <dbReference type="EC" id="3.2.1.14"/>
    </reaction>
</comment>
<evidence type="ECO:0000256" key="3">
    <source>
        <dbReference type="ARBA" id="ARBA00022475"/>
    </source>
</evidence>
<keyword evidence="5" id="KW-0328">Glycosyltransferase</keyword>
<dbReference type="GO" id="GO:0031505">
    <property type="term" value="P:fungal-type cell wall organization"/>
    <property type="evidence" value="ECO:0007669"/>
    <property type="project" value="TreeGrafter"/>
</dbReference>
<evidence type="ECO:0000256" key="11">
    <source>
        <dbReference type="ARBA" id="ARBA00023180"/>
    </source>
</evidence>
<keyword evidence="12" id="KW-0449">Lipoprotein</keyword>
<accession>A0A225B1X8</accession>
<evidence type="ECO:0000256" key="6">
    <source>
        <dbReference type="ARBA" id="ARBA00022679"/>
    </source>
</evidence>
<dbReference type="CDD" id="cd02183">
    <property type="entry name" value="GH16_fungal_CRH1_transglycosylase"/>
    <property type="match status" value="1"/>
</dbReference>
<dbReference type="InterPro" id="IPR050546">
    <property type="entry name" value="Glycosyl_Hydrlase_16"/>
</dbReference>
<feature type="chain" id="PRO_5012510928" description="Crh-like protein" evidence="19">
    <location>
        <begin position="22"/>
        <end position="371"/>
    </location>
</feature>
<dbReference type="InterPro" id="IPR017168">
    <property type="entry name" value="CHR-like"/>
</dbReference>
<dbReference type="InterPro" id="IPR000757">
    <property type="entry name" value="Beta-glucanase-like"/>
</dbReference>